<accession>A0ABV0QIZ4</accession>
<name>A0ABV0QIZ4_9TELE</name>
<dbReference type="EMBL" id="JAHRIN010012199">
    <property type="protein sequence ID" value="MEQ2195775.1"/>
    <property type="molecule type" value="Genomic_DNA"/>
</dbReference>
<organism evidence="2 3">
    <name type="scientific">Xenoophorus captivus</name>
    <dbReference type="NCBI Taxonomy" id="1517983"/>
    <lineage>
        <taxon>Eukaryota</taxon>
        <taxon>Metazoa</taxon>
        <taxon>Chordata</taxon>
        <taxon>Craniata</taxon>
        <taxon>Vertebrata</taxon>
        <taxon>Euteleostomi</taxon>
        <taxon>Actinopterygii</taxon>
        <taxon>Neopterygii</taxon>
        <taxon>Teleostei</taxon>
        <taxon>Neoteleostei</taxon>
        <taxon>Acanthomorphata</taxon>
        <taxon>Ovalentaria</taxon>
        <taxon>Atherinomorphae</taxon>
        <taxon>Cyprinodontiformes</taxon>
        <taxon>Goodeidae</taxon>
        <taxon>Xenoophorus</taxon>
    </lineage>
</organism>
<feature type="domain" description="K Homology" evidence="1">
    <location>
        <begin position="13"/>
        <end position="58"/>
    </location>
</feature>
<dbReference type="SUPFAM" id="SSF54791">
    <property type="entry name" value="Eukaryotic type KH-domain (KH-domain type I)"/>
    <property type="match status" value="1"/>
</dbReference>
<dbReference type="PANTHER" id="PTHR23285:SF8">
    <property type="entry name" value="RNA-BINDING E3 UBIQUITIN-PROTEIN LIGASE MEX3C"/>
    <property type="match status" value="1"/>
</dbReference>
<dbReference type="InterPro" id="IPR047227">
    <property type="entry name" value="MEX3"/>
</dbReference>
<gene>
    <name evidence="2" type="primary">MEX3C</name>
    <name evidence="2" type="ORF">XENOCAPTIV_018116</name>
</gene>
<dbReference type="Gene3D" id="3.30.1370.10">
    <property type="entry name" value="K Homology domain, type 1"/>
    <property type="match status" value="1"/>
</dbReference>
<protein>
    <submittedName>
        <fullName evidence="2">RNA-binding E3 ubiquitin-protein ligase mex3c</fullName>
    </submittedName>
</protein>
<evidence type="ECO:0000313" key="2">
    <source>
        <dbReference type="EMBL" id="MEQ2195775.1"/>
    </source>
</evidence>
<comment type="caution">
    <text evidence="2">The sequence shown here is derived from an EMBL/GenBank/DDBJ whole genome shotgun (WGS) entry which is preliminary data.</text>
</comment>
<feature type="non-terminal residue" evidence="2">
    <location>
        <position position="1"/>
    </location>
</feature>
<keyword evidence="3" id="KW-1185">Reference proteome</keyword>
<reference evidence="2 3" key="1">
    <citation type="submission" date="2021-06" db="EMBL/GenBank/DDBJ databases">
        <authorList>
            <person name="Palmer J.M."/>
        </authorList>
    </citation>
    <scope>NUCLEOTIDE SEQUENCE [LARGE SCALE GENOMIC DNA]</scope>
    <source>
        <strain evidence="2 3">XC_2019</strain>
        <tissue evidence="2">Muscle</tissue>
    </source>
</reference>
<evidence type="ECO:0000313" key="3">
    <source>
        <dbReference type="Proteomes" id="UP001434883"/>
    </source>
</evidence>
<evidence type="ECO:0000259" key="1">
    <source>
        <dbReference type="Pfam" id="PF00013"/>
    </source>
</evidence>
<sequence length="112" mass="12122">VFFRFVSFCSYDGPPGCKIKALRAKTNTYIKTPVRGEQPVFVVTGRKEDVAMAKREILSAAEHFSLIRASRNKTGPLAAVTGLGTPALPGQTTIQVSIRVPFGGVVLHHDLL</sequence>
<dbReference type="PANTHER" id="PTHR23285">
    <property type="entry name" value="RING FINGER AND KH DOMAIN CONTAINING PROTEIN 1"/>
    <property type="match status" value="1"/>
</dbReference>
<dbReference type="Pfam" id="PF00013">
    <property type="entry name" value="KH_1"/>
    <property type="match status" value="1"/>
</dbReference>
<dbReference type="InterPro" id="IPR036612">
    <property type="entry name" value="KH_dom_type_1_sf"/>
</dbReference>
<dbReference type="Proteomes" id="UP001434883">
    <property type="component" value="Unassembled WGS sequence"/>
</dbReference>
<dbReference type="InterPro" id="IPR004088">
    <property type="entry name" value="KH_dom_type_1"/>
</dbReference>
<proteinExistence type="predicted"/>